<protein>
    <submittedName>
        <fullName evidence="2">Uncharacterized protein</fullName>
    </submittedName>
</protein>
<accession>A0AAV7W7B2</accession>
<evidence type="ECO:0000313" key="2">
    <source>
        <dbReference type="EMBL" id="KAJ1208014.1"/>
    </source>
</evidence>
<proteinExistence type="predicted"/>
<keyword evidence="3" id="KW-1185">Reference proteome</keyword>
<feature type="compositionally biased region" description="Basic and acidic residues" evidence="1">
    <location>
        <begin position="58"/>
        <end position="75"/>
    </location>
</feature>
<reference evidence="2" key="1">
    <citation type="journal article" date="2022" name="bioRxiv">
        <title>Sequencing and chromosome-scale assembly of the giantPleurodeles waltlgenome.</title>
        <authorList>
            <person name="Brown T."/>
            <person name="Elewa A."/>
            <person name="Iarovenko S."/>
            <person name="Subramanian E."/>
            <person name="Araus A.J."/>
            <person name="Petzold A."/>
            <person name="Susuki M."/>
            <person name="Suzuki K.-i.T."/>
            <person name="Hayashi T."/>
            <person name="Toyoda A."/>
            <person name="Oliveira C."/>
            <person name="Osipova E."/>
            <person name="Leigh N.D."/>
            <person name="Simon A."/>
            <person name="Yun M.H."/>
        </authorList>
    </citation>
    <scope>NUCLEOTIDE SEQUENCE</scope>
    <source>
        <strain evidence="2">20211129_DDA</strain>
        <tissue evidence="2">Liver</tissue>
    </source>
</reference>
<feature type="region of interest" description="Disordered" evidence="1">
    <location>
        <begin position="1"/>
        <end position="75"/>
    </location>
</feature>
<comment type="caution">
    <text evidence="2">The sequence shown here is derived from an EMBL/GenBank/DDBJ whole genome shotgun (WGS) entry which is preliminary data.</text>
</comment>
<evidence type="ECO:0000313" key="3">
    <source>
        <dbReference type="Proteomes" id="UP001066276"/>
    </source>
</evidence>
<gene>
    <name evidence="2" type="ORF">NDU88_003404</name>
</gene>
<evidence type="ECO:0000256" key="1">
    <source>
        <dbReference type="SAM" id="MobiDB-lite"/>
    </source>
</evidence>
<organism evidence="2 3">
    <name type="scientific">Pleurodeles waltl</name>
    <name type="common">Iberian ribbed newt</name>
    <dbReference type="NCBI Taxonomy" id="8319"/>
    <lineage>
        <taxon>Eukaryota</taxon>
        <taxon>Metazoa</taxon>
        <taxon>Chordata</taxon>
        <taxon>Craniata</taxon>
        <taxon>Vertebrata</taxon>
        <taxon>Euteleostomi</taxon>
        <taxon>Amphibia</taxon>
        <taxon>Batrachia</taxon>
        <taxon>Caudata</taxon>
        <taxon>Salamandroidea</taxon>
        <taxon>Salamandridae</taxon>
        <taxon>Pleurodelinae</taxon>
        <taxon>Pleurodeles</taxon>
    </lineage>
</organism>
<sequence length="75" mass="7755">MPSGLSEEASGADVAASNPERDSVTSNPLELPGITRQGQTVCMPGKEDEEETPAGGGERAEEIGGTGAEDKRRLQ</sequence>
<dbReference type="EMBL" id="JANPWB010000002">
    <property type="protein sequence ID" value="KAJ1208014.1"/>
    <property type="molecule type" value="Genomic_DNA"/>
</dbReference>
<dbReference type="Proteomes" id="UP001066276">
    <property type="component" value="Chromosome 1_2"/>
</dbReference>
<name>A0AAV7W7B2_PLEWA</name>
<dbReference type="AlphaFoldDB" id="A0AAV7W7B2"/>